<keyword evidence="1" id="KW-0732">Signal</keyword>
<reference evidence="2 3" key="1">
    <citation type="submission" date="2018-03" db="EMBL/GenBank/DDBJ databases">
        <title>Draft Genome Sequences of the Obligatory Marine Myxobacteria Enhygromyxa salina SWB007.</title>
        <authorList>
            <person name="Poehlein A."/>
            <person name="Moghaddam J.A."/>
            <person name="Harms H."/>
            <person name="Alanjari M."/>
            <person name="Koenig G.M."/>
            <person name="Daniel R."/>
            <person name="Schaeberle T.F."/>
        </authorList>
    </citation>
    <scope>NUCLEOTIDE SEQUENCE [LARGE SCALE GENOMIC DNA]</scope>
    <source>
        <strain evidence="2 3">SWB007</strain>
    </source>
</reference>
<evidence type="ECO:0000256" key="1">
    <source>
        <dbReference type="SAM" id="SignalP"/>
    </source>
</evidence>
<proteinExistence type="predicted"/>
<dbReference type="OrthoDB" id="5493296at2"/>
<feature type="chain" id="PRO_5015630090" description="DUF2330 domain-containing protein" evidence="1">
    <location>
        <begin position="26"/>
        <end position="571"/>
    </location>
</feature>
<sequence>MLIRNSIKLLAPALLAAVVVPLVVAAPTTAEACGGTFCDAGPQVMPVDQTGESIIFWIDETGSEPYTEAHIQIQYEGDAERFAWIIPVLEVPEVLVGSQALFDNVLQATVPTFTINTTSIGDCGGSTGLACATAESSEIDFADDGGGTGLTGGDTDGPEILDRGFAGAFEYVVLTGDNIAEITDWLDQAGYAQDPDAPPILEEYLQEGFVFVAVKLASGAGVDEIHPLGIRYPGVEPCIPIRLTRIAAVDDMAIRAFFLGNERAAPQNWPHVEINHSRFDWVNGPSTTYNEVVSLAIDEAGGRAFITEYAGTDAIVSTSGVFDPQWDPAAFENAELLTFIDLLVSRGLMSCTDGECTFAHPQLEVLLNIYLPAPSGVNAHEFWSCLECFQDQIDLTAWDAQPGFAADFQTRIVGPGQHALDMLDDATQLTRLFTLISPHEMIEDPLFHPAGGVPTVDNNISATRVNDCDGGPSYFELPDGRTVALTNGGTMPELDDNPAALRIERVPMMGPPQVELDNAATIDATLSAWNDSQLTGPGPGCSIERLGLQGLFGLLGIFGIAWFNRRPKSVL</sequence>
<dbReference type="RefSeq" id="WP_106094344.1">
    <property type="nucleotide sequence ID" value="NZ_PVNL01000139.1"/>
</dbReference>
<gene>
    <name evidence="2" type="ORF">ENSA7_75710</name>
</gene>
<evidence type="ECO:0008006" key="4">
    <source>
        <dbReference type="Google" id="ProtNLM"/>
    </source>
</evidence>
<comment type="caution">
    <text evidence="2">The sequence shown here is derived from an EMBL/GenBank/DDBJ whole genome shotgun (WGS) entry which is preliminary data.</text>
</comment>
<accession>A0A2S9XPF4</accession>
<dbReference type="EMBL" id="PVNL01000139">
    <property type="protein sequence ID" value="PRP94749.1"/>
    <property type="molecule type" value="Genomic_DNA"/>
</dbReference>
<name>A0A2S9XPF4_9BACT</name>
<organism evidence="2 3">
    <name type="scientific">Enhygromyxa salina</name>
    <dbReference type="NCBI Taxonomy" id="215803"/>
    <lineage>
        <taxon>Bacteria</taxon>
        <taxon>Pseudomonadati</taxon>
        <taxon>Myxococcota</taxon>
        <taxon>Polyangia</taxon>
        <taxon>Nannocystales</taxon>
        <taxon>Nannocystaceae</taxon>
        <taxon>Enhygromyxa</taxon>
    </lineage>
</organism>
<evidence type="ECO:0000313" key="2">
    <source>
        <dbReference type="EMBL" id="PRP94749.1"/>
    </source>
</evidence>
<dbReference type="Pfam" id="PF10092">
    <property type="entry name" value="DUF2330"/>
    <property type="match status" value="1"/>
</dbReference>
<dbReference type="InterPro" id="IPR019283">
    <property type="entry name" value="DUF2330"/>
</dbReference>
<dbReference type="AlphaFoldDB" id="A0A2S9XPF4"/>
<dbReference type="Proteomes" id="UP000238823">
    <property type="component" value="Unassembled WGS sequence"/>
</dbReference>
<protein>
    <recommendedName>
        <fullName evidence="4">DUF2330 domain-containing protein</fullName>
    </recommendedName>
</protein>
<feature type="signal peptide" evidence="1">
    <location>
        <begin position="1"/>
        <end position="25"/>
    </location>
</feature>
<evidence type="ECO:0000313" key="3">
    <source>
        <dbReference type="Proteomes" id="UP000238823"/>
    </source>
</evidence>